<organism evidence="2 3">
    <name type="scientific">Pleuronectes platessa</name>
    <name type="common">European plaice</name>
    <dbReference type="NCBI Taxonomy" id="8262"/>
    <lineage>
        <taxon>Eukaryota</taxon>
        <taxon>Metazoa</taxon>
        <taxon>Chordata</taxon>
        <taxon>Craniata</taxon>
        <taxon>Vertebrata</taxon>
        <taxon>Euteleostomi</taxon>
        <taxon>Actinopterygii</taxon>
        <taxon>Neopterygii</taxon>
        <taxon>Teleostei</taxon>
        <taxon>Neoteleostei</taxon>
        <taxon>Acanthomorphata</taxon>
        <taxon>Carangaria</taxon>
        <taxon>Pleuronectiformes</taxon>
        <taxon>Pleuronectoidei</taxon>
        <taxon>Pleuronectidae</taxon>
        <taxon>Pleuronectes</taxon>
    </lineage>
</organism>
<accession>A0A9N7V7A9</accession>
<comment type="caution">
    <text evidence="2">The sequence shown here is derived from an EMBL/GenBank/DDBJ whole genome shotgun (WGS) entry which is preliminary data.</text>
</comment>
<dbReference type="Proteomes" id="UP001153269">
    <property type="component" value="Unassembled WGS sequence"/>
</dbReference>
<keyword evidence="3" id="KW-1185">Reference proteome</keyword>
<dbReference type="AlphaFoldDB" id="A0A9N7V7A9"/>
<keyword evidence="1" id="KW-0812">Transmembrane</keyword>
<evidence type="ECO:0000313" key="3">
    <source>
        <dbReference type="Proteomes" id="UP001153269"/>
    </source>
</evidence>
<evidence type="ECO:0000256" key="1">
    <source>
        <dbReference type="SAM" id="Phobius"/>
    </source>
</evidence>
<reference evidence="2" key="1">
    <citation type="submission" date="2020-03" db="EMBL/GenBank/DDBJ databases">
        <authorList>
            <person name="Weist P."/>
        </authorList>
    </citation>
    <scope>NUCLEOTIDE SEQUENCE</scope>
</reference>
<protein>
    <submittedName>
        <fullName evidence="2">Uncharacterized protein</fullName>
    </submittedName>
</protein>
<sequence length="207" mass="22489">MQYSANYFSVGISITVHIAQIVLRATLLRRLIPGRTSSCATGSCSNISSPHISFLRAHILWSNVILQRTSSWRTSSWAHIVLGRHRPGAHIIVQHTSSVGAHQSCHALILGAHRAQNVLRFHIVLWRTGSCCANHSAVHIVLRRTSFMPAAHIILRALHLPRTSPVRTSSCSAHRPAAHIHPAAHIIAARTSSCGAHGIPAAHVSYG</sequence>
<proteinExistence type="predicted"/>
<evidence type="ECO:0000313" key="2">
    <source>
        <dbReference type="EMBL" id="CAB1443992.1"/>
    </source>
</evidence>
<feature type="transmembrane region" description="Helical" evidence="1">
    <location>
        <begin position="6"/>
        <end position="27"/>
    </location>
</feature>
<name>A0A9N7V7A9_PLEPL</name>
<gene>
    <name evidence="2" type="ORF">PLEPLA_LOCUS31708</name>
</gene>
<keyword evidence="1" id="KW-0472">Membrane</keyword>
<keyword evidence="1" id="KW-1133">Transmembrane helix</keyword>
<dbReference type="EMBL" id="CADEAL010003252">
    <property type="protein sequence ID" value="CAB1443992.1"/>
    <property type="molecule type" value="Genomic_DNA"/>
</dbReference>